<evidence type="ECO:0000256" key="6">
    <source>
        <dbReference type="ARBA" id="ARBA00022777"/>
    </source>
</evidence>
<evidence type="ECO:0000313" key="10">
    <source>
        <dbReference type="Proteomes" id="UP000019666"/>
    </source>
</evidence>
<evidence type="ECO:0000256" key="3">
    <source>
        <dbReference type="ARBA" id="ARBA00022553"/>
    </source>
</evidence>
<keyword evidence="10" id="KW-1185">Reference proteome</keyword>
<dbReference type="GO" id="GO:0004673">
    <property type="term" value="F:protein histidine kinase activity"/>
    <property type="evidence" value="ECO:0007669"/>
    <property type="project" value="UniProtKB-EC"/>
</dbReference>
<comment type="catalytic activity">
    <reaction evidence="1">
        <text>ATP + protein L-histidine = ADP + protein N-phospho-L-histidine.</text>
        <dbReference type="EC" id="2.7.13.3"/>
    </reaction>
</comment>
<keyword evidence="6 9" id="KW-0418">Kinase</keyword>
<evidence type="ECO:0000256" key="5">
    <source>
        <dbReference type="ARBA" id="ARBA00022741"/>
    </source>
</evidence>
<dbReference type="Gene3D" id="3.30.565.10">
    <property type="entry name" value="Histidine kinase-like ATPase, C-terminal domain"/>
    <property type="match status" value="1"/>
</dbReference>
<gene>
    <name evidence="9" type="ORF">Rumeso_00278</name>
</gene>
<keyword evidence="3" id="KW-0597">Phosphoprotein</keyword>
<comment type="caution">
    <text evidence="9">The sequence shown here is derived from an EMBL/GenBank/DDBJ whole genome shotgun (WGS) entry which is preliminary data.</text>
</comment>
<dbReference type="AlphaFoldDB" id="A0A017HWL1"/>
<name>A0A017HWL1_9RHOB</name>
<evidence type="ECO:0000259" key="8">
    <source>
        <dbReference type="Pfam" id="PF07568"/>
    </source>
</evidence>
<evidence type="ECO:0000256" key="4">
    <source>
        <dbReference type="ARBA" id="ARBA00022679"/>
    </source>
</evidence>
<evidence type="ECO:0000313" key="9">
    <source>
        <dbReference type="EMBL" id="EYD78129.1"/>
    </source>
</evidence>
<keyword evidence="7" id="KW-0067">ATP-binding</keyword>
<evidence type="ECO:0000256" key="7">
    <source>
        <dbReference type="ARBA" id="ARBA00022840"/>
    </source>
</evidence>
<dbReference type="InterPro" id="IPR036890">
    <property type="entry name" value="HATPase_C_sf"/>
</dbReference>
<dbReference type="Pfam" id="PF07568">
    <property type="entry name" value="HisKA_2"/>
    <property type="match status" value="1"/>
</dbReference>
<keyword evidence="5" id="KW-0547">Nucleotide-binding</keyword>
<accession>A0A017HWL1</accession>
<dbReference type="STRING" id="442562.Rumeso_00278"/>
<dbReference type="Gene3D" id="3.30.450.20">
    <property type="entry name" value="PAS domain"/>
    <property type="match status" value="1"/>
</dbReference>
<dbReference type="PANTHER" id="PTHR41523">
    <property type="entry name" value="TWO-COMPONENT SYSTEM SENSOR PROTEIN"/>
    <property type="match status" value="1"/>
</dbReference>
<feature type="domain" description="Signal transduction histidine kinase subgroup 2 dimerisation and phosphoacceptor" evidence="8">
    <location>
        <begin position="5"/>
        <end position="75"/>
    </location>
</feature>
<dbReference type="HOGENOM" id="CLU_000445_114_57_5"/>
<organism evidence="9 10">
    <name type="scientific">Rubellimicrobium mesophilum DSM 19309</name>
    <dbReference type="NCBI Taxonomy" id="442562"/>
    <lineage>
        <taxon>Bacteria</taxon>
        <taxon>Pseudomonadati</taxon>
        <taxon>Pseudomonadota</taxon>
        <taxon>Alphaproteobacteria</taxon>
        <taxon>Rhodobacterales</taxon>
        <taxon>Roseobacteraceae</taxon>
        <taxon>Rubellimicrobium</taxon>
    </lineage>
</organism>
<keyword evidence="4" id="KW-0808">Transferase</keyword>
<dbReference type="Proteomes" id="UP000019666">
    <property type="component" value="Unassembled WGS sequence"/>
</dbReference>
<protein>
    <recommendedName>
        <fullName evidence="2">histidine kinase</fullName>
        <ecNumber evidence="2">2.7.13.3</ecNumber>
    </recommendedName>
</protein>
<evidence type="ECO:0000256" key="1">
    <source>
        <dbReference type="ARBA" id="ARBA00000085"/>
    </source>
</evidence>
<dbReference type="EC" id="2.7.13.3" evidence="2"/>
<reference evidence="9 10" key="1">
    <citation type="submission" date="2013-02" db="EMBL/GenBank/DDBJ databases">
        <authorList>
            <person name="Fiebig A."/>
            <person name="Goeker M."/>
            <person name="Klenk H.-P.P."/>
        </authorList>
    </citation>
    <scope>NUCLEOTIDE SEQUENCE [LARGE SCALE GENOMIC DNA]</scope>
    <source>
        <strain evidence="9 10">DSM 19309</strain>
    </source>
</reference>
<evidence type="ECO:0000256" key="2">
    <source>
        <dbReference type="ARBA" id="ARBA00012438"/>
    </source>
</evidence>
<dbReference type="InterPro" id="IPR011495">
    <property type="entry name" value="Sig_transdc_His_kin_sub2_dim/P"/>
</dbReference>
<dbReference type="PANTHER" id="PTHR41523:SF8">
    <property type="entry name" value="ETHYLENE RESPONSE SENSOR PROTEIN"/>
    <property type="match status" value="1"/>
</dbReference>
<sequence>MLLREVHHRVKNNLQLISSIISMQVRRMPEPRTRAILRRLQDRVLTLASIYRSLYTSPDMGDVNAAPILRAIVEQELRGAPDRVEATLDVEDMVLDPDKVVPLAFLAAEAVSNALARAGATEGRPSLSVTLHRDGERATLRIANSLAGPPTPDDPAQQGLGQHLIQAFAAQVGGPVEVSVRDRLYALSVTFAVTTHHDQTEDA</sequence>
<dbReference type="GO" id="GO:0005524">
    <property type="term" value="F:ATP binding"/>
    <property type="evidence" value="ECO:0007669"/>
    <property type="project" value="UniProtKB-KW"/>
</dbReference>
<proteinExistence type="predicted"/>
<dbReference type="EMBL" id="AOSK01000011">
    <property type="protein sequence ID" value="EYD78129.1"/>
    <property type="molecule type" value="Genomic_DNA"/>
</dbReference>